<dbReference type="EMBL" id="ASSM01000016">
    <property type="protein sequence ID" value="EOR97511.1"/>
    <property type="molecule type" value="Genomic_DNA"/>
</dbReference>
<evidence type="ECO:0000313" key="2">
    <source>
        <dbReference type="Proteomes" id="UP000014207"/>
    </source>
</evidence>
<sequence>MKGSYFSFRFHTHLIKVSMIFLEKRVIGGFFTPFLVNDFGALLLETVAAERR</sequence>
<name>R9H0G3_BACT4</name>
<gene>
    <name evidence="1" type="ORF">C799_04346</name>
</gene>
<proteinExistence type="predicted"/>
<dbReference type="AlphaFoldDB" id="R9H0G3"/>
<comment type="caution">
    <text evidence="1">The sequence shown here is derived from an EMBL/GenBank/DDBJ whole genome shotgun (WGS) entry which is preliminary data.</text>
</comment>
<accession>R9H0G3</accession>
<evidence type="ECO:0000313" key="1">
    <source>
        <dbReference type="EMBL" id="EOR97511.1"/>
    </source>
</evidence>
<dbReference type="Proteomes" id="UP000014207">
    <property type="component" value="Unassembled WGS sequence"/>
</dbReference>
<reference evidence="1 2" key="1">
    <citation type="submission" date="2013-04" db="EMBL/GenBank/DDBJ databases">
        <title>The Genome Sequence of Bacteroides thetaiotaomicron dnLKV9.</title>
        <authorList>
            <consortium name="The Broad Institute Genomics Platform"/>
            <consortium name="The Broad Institute Genome Sequencing Center for Infectious Disease"/>
            <person name="Earl A."/>
            <person name="Xavier R."/>
            <person name="Kuhn K."/>
            <person name="Stappenbeck T."/>
            <person name="Walker B."/>
            <person name="Young S."/>
            <person name="Zeng Q."/>
            <person name="Gargeya S."/>
            <person name="Fitzgerald M."/>
            <person name="Haas B."/>
            <person name="Abouelleil A."/>
            <person name="Allen A.W."/>
            <person name="Alvarado L."/>
            <person name="Arachchi H.M."/>
            <person name="Berlin A.M."/>
            <person name="Chapman S.B."/>
            <person name="Gainer-Dewar J."/>
            <person name="Goldberg J."/>
            <person name="Griggs A."/>
            <person name="Gujja S."/>
            <person name="Hansen M."/>
            <person name="Howarth C."/>
            <person name="Imamovic A."/>
            <person name="Ireland A."/>
            <person name="Larimer J."/>
            <person name="McCowan C."/>
            <person name="Murphy C."/>
            <person name="Pearson M."/>
            <person name="Poon T.W."/>
            <person name="Priest M."/>
            <person name="Roberts A."/>
            <person name="Saif S."/>
            <person name="Shea T."/>
            <person name="Sisk P."/>
            <person name="Sykes S."/>
            <person name="Wortman J."/>
            <person name="Nusbaum C."/>
            <person name="Birren B."/>
        </authorList>
    </citation>
    <scope>NUCLEOTIDE SEQUENCE [LARGE SCALE GENOMIC DNA]</scope>
    <source>
        <strain evidence="2">dnLKV9</strain>
    </source>
</reference>
<protein>
    <submittedName>
        <fullName evidence="1">Uncharacterized protein</fullName>
    </submittedName>
</protein>
<organism evidence="1 2">
    <name type="scientific">Bacteroides thetaiotaomicron dnLKV9</name>
    <dbReference type="NCBI Taxonomy" id="1235785"/>
    <lineage>
        <taxon>Bacteria</taxon>
        <taxon>Pseudomonadati</taxon>
        <taxon>Bacteroidota</taxon>
        <taxon>Bacteroidia</taxon>
        <taxon>Bacteroidales</taxon>
        <taxon>Bacteroidaceae</taxon>
        <taxon>Bacteroides</taxon>
    </lineage>
</organism>
<dbReference type="HOGENOM" id="CLU_3077057_0_0_10"/>